<comment type="caution">
    <text evidence="1">The sequence shown here is derived from an EMBL/GenBank/DDBJ whole genome shotgun (WGS) entry which is preliminary data.</text>
</comment>
<evidence type="ECO:0000313" key="2">
    <source>
        <dbReference type="Proteomes" id="UP000612893"/>
    </source>
</evidence>
<dbReference type="AlphaFoldDB" id="A0A934KDS9"/>
<reference evidence="1" key="1">
    <citation type="submission" date="2020-10" db="EMBL/GenBank/DDBJ databases">
        <title>Ca. Dormibacterota MAGs.</title>
        <authorList>
            <person name="Montgomery K."/>
        </authorList>
    </citation>
    <scope>NUCLEOTIDE SEQUENCE [LARGE SCALE GENOMIC DNA]</scope>
    <source>
        <strain evidence="1">SC8812_S17_10</strain>
    </source>
</reference>
<organism evidence="1 2">
    <name type="scientific">Candidatus Nephthysia bennettiae</name>
    <dbReference type="NCBI Taxonomy" id="3127016"/>
    <lineage>
        <taxon>Bacteria</taxon>
        <taxon>Bacillati</taxon>
        <taxon>Candidatus Dormiibacterota</taxon>
        <taxon>Candidatus Dormibacteria</taxon>
        <taxon>Candidatus Dormibacterales</taxon>
        <taxon>Candidatus Dormibacteraceae</taxon>
        <taxon>Candidatus Nephthysia</taxon>
    </lineage>
</organism>
<accession>A0A934KDS9</accession>
<dbReference type="Proteomes" id="UP000612893">
    <property type="component" value="Unassembled WGS sequence"/>
</dbReference>
<sequence>MATRSRAWYPYQSIPRREAAPPRLGRARFLLVLLVVIALGAILVTVLAAVLTPAQPATCTQHCGPTPGVPVPQPARYHSAAYGFEVAYTDPWKVVQQDSKSVIFQTAAGQFLVYGQPAGKSDQQLVQEALATLPDTQFQSITPATSIRGAHVGYQNGTGEVFSSTFLPQSGRAIRARIAVVAATKGGVSVSVVGIDPWVAAAPNGIPESSQFDAALSLFQWPG</sequence>
<dbReference type="RefSeq" id="WP_338204072.1">
    <property type="nucleotide sequence ID" value="NZ_JAEKNR010000198.1"/>
</dbReference>
<evidence type="ECO:0000313" key="1">
    <source>
        <dbReference type="EMBL" id="MBJ7600300.1"/>
    </source>
</evidence>
<proteinExistence type="predicted"/>
<name>A0A934KDS9_9BACT</name>
<gene>
    <name evidence="1" type="ORF">JF922_19775</name>
</gene>
<keyword evidence="2" id="KW-1185">Reference proteome</keyword>
<protein>
    <submittedName>
        <fullName evidence="1">Uncharacterized protein</fullName>
    </submittedName>
</protein>
<dbReference type="EMBL" id="JAEKNR010000198">
    <property type="protein sequence ID" value="MBJ7600300.1"/>
    <property type="molecule type" value="Genomic_DNA"/>
</dbReference>